<dbReference type="InterPro" id="IPR022536">
    <property type="entry name" value="EspC"/>
</dbReference>
<dbReference type="GO" id="GO:0009306">
    <property type="term" value="P:protein secretion"/>
    <property type="evidence" value="ECO:0007669"/>
    <property type="project" value="InterPro"/>
</dbReference>
<proteinExistence type="predicted"/>
<evidence type="ECO:0008006" key="3">
    <source>
        <dbReference type="Google" id="ProtNLM"/>
    </source>
</evidence>
<sequence length="118" mass="12421">HQSLVAERNPVAQNGYQVDPQELGKFAGYLKGTTAPAVEQASSGVHDANGFDNNAFGIFAAQLLAVPARIAMGVVGDQLSKLSKEMTDAADRTQTAANTYTQHDQNVAADLGTFKAEV</sequence>
<dbReference type="EMBL" id="VJWX01000386">
    <property type="protein sequence ID" value="TVT31638.1"/>
    <property type="molecule type" value="Genomic_DNA"/>
</dbReference>
<gene>
    <name evidence="1" type="ORF">FNH05_28185</name>
</gene>
<name>A0A558B556_9PSEU</name>
<keyword evidence="2" id="KW-1185">Reference proteome</keyword>
<reference evidence="1 2" key="1">
    <citation type="submission" date="2019-07" db="EMBL/GenBank/DDBJ databases">
        <authorList>
            <person name="Duangmal K."/>
            <person name="Teo W.F.A."/>
        </authorList>
    </citation>
    <scope>NUCLEOTIDE SEQUENCE [LARGE SCALE GENOMIC DNA]</scope>
    <source>
        <strain evidence="1 2">TBRC 6029</strain>
    </source>
</reference>
<dbReference type="OrthoDB" id="3625024at2"/>
<dbReference type="RefSeq" id="WP_144591879.1">
    <property type="nucleotide sequence ID" value="NZ_VJWX01000386.1"/>
</dbReference>
<protein>
    <recommendedName>
        <fullName evidence="3">ESX-1 secretion-associated protein</fullName>
    </recommendedName>
</protein>
<feature type="non-terminal residue" evidence="1">
    <location>
        <position position="1"/>
    </location>
</feature>
<dbReference type="Proteomes" id="UP000320011">
    <property type="component" value="Unassembled WGS sequence"/>
</dbReference>
<evidence type="ECO:0000313" key="1">
    <source>
        <dbReference type="EMBL" id="TVT31638.1"/>
    </source>
</evidence>
<evidence type="ECO:0000313" key="2">
    <source>
        <dbReference type="Proteomes" id="UP000320011"/>
    </source>
</evidence>
<organism evidence="1 2">
    <name type="scientific">Amycolatopsis rhizosphaerae</name>
    <dbReference type="NCBI Taxonomy" id="2053003"/>
    <lineage>
        <taxon>Bacteria</taxon>
        <taxon>Bacillati</taxon>
        <taxon>Actinomycetota</taxon>
        <taxon>Actinomycetes</taxon>
        <taxon>Pseudonocardiales</taxon>
        <taxon>Pseudonocardiaceae</taxon>
        <taxon>Amycolatopsis</taxon>
    </lineage>
</organism>
<reference evidence="1 2" key="2">
    <citation type="submission" date="2019-08" db="EMBL/GenBank/DDBJ databases">
        <title>Amycolatopsis acidicola sp. nov., isolated from peat swamp forest soil.</title>
        <authorList>
            <person name="Srisuk N."/>
        </authorList>
    </citation>
    <scope>NUCLEOTIDE SEQUENCE [LARGE SCALE GENOMIC DNA]</scope>
    <source>
        <strain evidence="1 2">TBRC 6029</strain>
    </source>
</reference>
<comment type="caution">
    <text evidence="1">The sequence shown here is derived from an EMBL/GenBank/DDBJ whole genome shotgun (WGS) entry which is preliminary data.</text>
</comment>
<dbReference type="Pfam" id="PF10824">
    <property type="entry name" value="T7SS_ESX_EspC"/>
    <property type="match status" value="1"/>
</dbReference>
<dbReference type="AlphaFoldDB" id="A0A558B556"/>
<accession>A0A558B556</accession>